<evidence type="ECO:0000259" key="2">
    <source>
        <dbReference type="Pfam" id="PF20151"/>
    </source>
</evidence>
<proteinExistence type="predicted"/>
<feature type="transmembrane region" description="Helical" evidence="1">
    <location>
        <begin position="208"/>
        <end position="233"/>
    </location>
</feature>
<dbReference type="EMBL" id="JARJCM010000020">
    <property type="protein sequence ID" value="KAJ7040722.1"/>
    <property type="molecule type" value="Genomic_DNA"/>
</dbReference>
<comment type="caution">
    <text evidence="3">The sequence shown here is derived from an EMBL/GenBank/DDBJ whole genome shotgun (WGS) entry which is preliminary data.</text>
</comment>
<feature type="transmembrane region" description="Helical" evidence="1">
    <location>
        <begin position="254"/>
        <end position="281"/>
    </location>
</feature>
<gene>
    <name evidence="3" type="ORF">C8F04DRAFT_225840</name>
</gene>
<keyword evidence="1" id="KW-0472">Membrane</keyword>
<keyword evidence="1" id="KW-0812">Transmembrane</keyword>
<keyword evidence="4" id="KW-1185">Reference proteome</keyword>
<dbReference type="Pfam" id="PF20151">
    <property type="entry name" value="DUF6533"/>
    <property type="match status" value="1"/>
</dbReference>
<organism evidence="3 4">
    <name type="scientific">Mycena alexandri</name>
    <dbReference type="NCBI Taxonomy" id="1745969"/>
    <lineage>
        <taxon>Eukaryota</taxon>
        <taxon>Fungi</taxon>
        <taxon>Dikarya</taxon>
        <taxon>Basidiomycota</taxon>
        <taxon>Agaricomycotina</taxon>
        <taxon>Agaricomycetes</taxon>
        <taxon>Agaricomycetidae</taxon>
        <taxon>Agaricales</taxon>
        <taxon>Marasmiineae</taxon>
        <taxon>Mycenaceae</taxon>
        <taxon>Mycena</taxon>
    </lineage>
</organism>
<keyword evidence="1" id="KW-1133">Transmembrane helix</keyword>
<dbReference type="AlphaFoldDB" id="A0AAD6TB80"/>
<accession>A0AAD6TB80</accession>
<reference evidence="3" key="1">
    <citation type="submission" date="2023-03" db="EMBL/GenBank/DDBJ databases">
        <title>Massive genome expansion in bonnet fungi (Mycena s.s.) driven by repeated elements and novel gene families across ecological guilds.</title>
        <authorList>
            <consortium name="Lawrence Berkeley National Laboratory"/>
            <person name="Harder C.B."/>
            <person name="Miyauchi S."/>
            <person name="Viragh M."/>
            <person name="Kuo A."/>
            <person name="Thoen E."/>
            <person name="Andreopoulos B."/>
            <person name="Lu D."/>
            <person name="Skrede I."/>
            <person name="Drula E."/>
            <person name="Henrissat B."/>
            <person name="Morin E."/>
            <person name="Kohler A."/>
            <person name="Barry K."/>
            <person name="LaButti K."/>
            <person name="Morin E."/>
            <person name="Salamov A."/>
            <person name="Lipzen A."/>
            <person name="Mereny Z."/>
            <person name="Hegedus B."/>
            <person name="Baldrian P."/>
            <person name="Stursova M."/>
            <person name="Weitz H."/>
            <person name="Taylor A."/>
            <person name="Grigoriev I.V."/>
            <person name="Nagy L.G."/>
            <person name="Martin F."/>
            <person name="Kauserud H."/>
        </authorList>
    </citation>
    <scope>NUCLEOTIDE SEQUENCE</scope>
    <source>
        <strain evidence="3">CBHHK200</strain>
    </source>
</reference>
<feature type="domain" description="DUF6533" evidence="2">
    <location>
        <begin position="61"/>
        <end position="105"/>
    </location>
</feature>
<dbReference type="InterPro" id="IPR045340">
    <property type="entry name" value="DUF6533"/>
</dbReference>
<feature type="transmembrane region" description="Helical" evidence="1">
    <location>
        <begin position="287"/>
        <end position="308"/>
    </location>
</feature>
<sequence>MVLTPRIHSKSPHQSLVLFKSTVQNNIPDKSLPLAKSMAATQSNALAELFTAILQNRQNNYSNAAALTVLVYDIFLTLGKEVTYIWGSRWSIPKTLYLFGRYYGVCYLSVLLAVGTNGNLTVELSCLLLVLRLRGFSPVYFYGQCDLRSSDPRFIFSRKKRVVLDLLWKGELLITTVALKRTSQHASVNPPGIPLPGCLSVRNTDFALVGWVPTLTVSACFFLLTVAKLSALLQDPDGKFRFSRLKEHQYVSPLISAFFLDGTFFFLLTFGIVLACAIIDLTVKGALAPAGTPWLIAAYSFSATRLILNMREVSARDMTIDSIPEVSSPIAFSSDNRRIRDRAGRLDSYTTYFGE</sequence>
<evidence type="ECO:0000256" key="1">
    <source>
        <dbReference type="SAM" id="Phobius"/>
    </source>
</evidence>
<name>A0AAD6TB80_9AGAR</name>
<evidence type="ECO:0000313" key="3">
    <source>
        <dbReference type="EMBL" id="KAJ7040722.1"/>
    </source>
</evidence>
<protein>
    <recommendedName>
        <fullName evidence="2">DUF6533 domain-containing protein</fullName>
    </recommendedName>
</protein>
<dbReference type="Proteomes" id="UP001218188">
    <property type="component" value="Unassembled WGS sequence"/>
</dbReference>
<evidence type="ECO:0000313" key="4">
    <source>
        <dbReference type="Proteomes" id="UP001218188"/>
    </source>
</evidence>